<name>A0A3E0DHU8_9BACT</name>
<reference evidence="1 2" key="1">
    <citation type="submission" date="2018-08" db="EMBL/GenBank/DDBJ databases">
        <title>Genomic Encyclopedia of Archaeal and Bacterial Type Strains, Phase II (KMG-II): from individual species to whole genera.</title>
        <authorList>
            <person name="Goeker M."/>
        </authorList>
    </citation>
    <scope>NUCLEOTIDE SEQUENCE [LARGE SCALE GENOMIC DNA]</scope>
    <source>
        <strain evidence="1 2">DSM 15986</strain>
    </source>
</reference>
<evidence type="ECO:0000313" key="1">
    <source>
        <dbReference type="EMBL" id="REG82276.1"/>
    </source>
</evidence>
<dbReference type="EMBL" id="QUNF01000022">
    <property type="protein sequence ID" value="REG82276.1"/>
    <property type="molecule type" value="Genomic_DNA"/>
</dbReference>
<accession>A0A3E0DHU8</accession>
<proteinExistence type="predicted"/>
<comment type="caution">
    <text evidence="1">The sequence shown here is derived from an EMBL/GenBank/DDBJ whole genome shotgun (WGS) entry which is preliminary data.</text>
</comment>
<protein>
    <submittedName>
        <fullName evidence="1">Uncharacterized protein</fullName>
    </submittedName>
</protein>
<dbReference type="AlphaFoldDB" id="A0A3E0DHU8"/>
<gene>
    <name evidence="1" type="ORF">C8N25_12222</name>
</gene>
<sequence>MKIYFSLKIGLAFGLVLFLLFTSFQTDDFSENSVVEVDPEMTEDAEESGPTLRVNNFLIFPTTALWKELRRLGD</sequence>
<dbReference type="RefSeq" id="WP_086543239.1">
    <property type="nucleotide sequence ID" value="NZ_MSSW01000065.1"/>
</dbReference>
<dbReference type="Proteomes" id="UP000256405">
    <property type="component" value="Unassembled WGS sequence"/>
</dbReference>
<keyword evidence="2" id="KW-1185">Reference proteome</keyword>
<evidence type="ECO:0000313" key="2">
    <source>
        <dbReference type="Proteomes" id="UP000256405"/>
    </source>
</evidence>
<organism evidence="1 2">
    <name type="scientific">Algoriphagus antarcticus</name>
    <dbReference type="NCBI Taxonomy" id="238540"/>
    <lineage>
        <taxon>Bacteria</taxon>
        <taxon>Pseudomonadati</taxon>
        <taxon>Bacteroidota</taxon>
        <taxon>Cytophagia</taxon>
        <taxon>Cytophagales</taxon>
        <taxon>Cyclobacteriaceae</taxon>
        <taxon>Algoriphagus</taxon>
    </lineage>
</organism>